<keyword evidence="4" id="KW-1185">Reference proteome</keyword>
<dbReference type="Gene3D" id="2.160.20.10">
    <property type="entry name" value="Single-stranded right-handed beta-helix, Pectin lyase-like"/>
    <property type="match status" value="2"/>
</dbReference>
<dbReference type="STRING" id="1058.SAMN05421783_13412"/>
<evidence type="ECO:0000313" key="3">
    <source>
        <dbReference type="EMBL" id="SDX53392.1"/>
    </source>
</evidence>
<sequence length="446" mass="48994">MLLIPVWAGAAYPPLQPLVDAAEAGSVLTPEPGIYAGPVRVDKPLTIDGRDQVTIDGGGKGTVVLLETDGATLRNLHLTNSGSSHNDLDSGVQVRGKFNVISDNRIDNALFGVDLQQSENNIVRRNHISSKPVDLGVRGDAIRLWYSFNNQVTDNVIRDARDTVVWYSRDNLIARNDARGGRYSLHFMYSQTNRVEGNHYENNTVGVFLMYSDGIVVRNNLIANATGTTGIGIGFKETSDVVIEGNRILYCAEGLYLDVSPYQPGSINHFRDNLIAYNGIGIRFINDWQGNVLTGNRFKGNTTQVVVEGGKTANRNTWDGNYWDDYEGFDRNDDGVGDSPHAIQAFADRLWMDVPPAQFFKGSPMLEVIDFLERLAPFTTPDLLVRDEHPLWDADTEVVLAVPQAGLAGDADWELDPDAEPEAPAPDAAPGGYDAYEALRRSLGRD</sequence>
<feature type="region of interest" description="Disordered" evidence="1">
    <location>
        <begin position="409"/>
        <end position="433"/>
    </location>
</feature>
<dbReference type="InterPro" id="IPR026464">
    <property type="entry name" value="NosD_copper_fam"/>
</dbReference>
<name>A0A1H3CGQ4_THIRO</name>
<dbReference type="NCBIfam" id="TIGR03804">
    <property type="entry name" value="para_beta_helix"/>
    <property type="match status" value="1"/>
</dbReference>
<reference evidence="4" key="1">
    <citation type="submission" date="2016-10" db="EMBL/GenBank/DDBJ databases">
        <authorList>
            <person name="Varghese N."/>
            <person name="Submissions S."/>
        </authorList>
    </citation>
    <scope>NUCLEOTIDE SEQUENCE [LARGE SCALE GENOMIC DNA]</scope>
    <source>
        <strain evidence="4">DSM 217</strain>
    </source>
</reference>
<feature type="domain" description="Periplasmic copper-binding protein NosD beta helix" evidence="2">
    <location>
        <begin position="130"/>
        <end position="328"/>
    </location>
</feature>
<feature type="compositionally biased region" description="Acidic residues" evidence="1">
    <location>
        <begin position="411"/>
        <end position="421"/>
    </location>
</feature>
<dbReference type="InterPro" id="IPR006626">
    <property type="entry name" value="PbH1"/>
</dbReference>
<dbReference type="RefSeq" id="WP_217633770.1">
    <property type="nucleotide sequence ID" value="NZ_FNNZ01000034.1"/>
</dbReference>
<dbReference type="AlphaFoldDB" id="A0A1H3CGQ4"/>
<proteinExistence type="predicted"/>
<evidence type="ECO:0000259" key="2">
    <source>
        <dbReference type="Pfam" id="PF05048"/>
    </source>
</evidence>
<dbReference type="Pfam" id="PF05048">
    <property type="entry name" value="NosD"/>
    <property type="match status" value="1"/>
</dbReference>
<evidence type="ECO:0000256" key="1">
    <source>
        <dbReference type="SAM" id="MobiDB-lite"/>
    </source>
</evidence>
<dbReference type="InterPro" id="IPR022441">
    <property type="entry name" value="Para_beta_helix_rpt-2"/>
</dbReference>
<dbReference type="SMART" id="SM00710">
    <property type="entry name" value="PbH1"/>
    <property type="match status" value="9"/>
</dbReference>
<dbReference type="NCBIfam" id="TIGR04247">
    <property type="entry name" value="NosD_copper_fam"/>
    <property type="match status" value="1"/>
</dbReference>
<protein>
    <submittedName>
        <fullName evidence="3">Nitrous oxidase accessory protein</fullName>
    </submittedName>
</protein>
<dbReference type="InterPro" id="IPR011050">
    <property type="entry name" value="Pectin_lyase_fold/virulence"/>
</dbReference>
<accession>A0A1H3CGQ4</accession>
<dbReference type="InterPro" id="IPR012334">
    <property type="entry name" value="Pectin_lyas_fold"/>
</dbReference>
<dbReference type="InterPro" id="IPR007742">
    <property type="entry name" value="NosD_dom"/>
</dbReference>
<evidence type="ECO:0000313" key="4">
    <source>
        <dbReference type="Proteomes" id="UP000198816"/>
    </source>
</evidence>
<dbReference type="EMBL" id="FNNZ01000034">
    <property type="protein sequence ID" value="SDX53392.1"/>
    <property type="molecule type" value="Genomic_DNA"/>
</dbReference>
<gene>
    <name evidence="3" type="ORF">SAMN05421783_13412</name>
</gene>
<dbReference type="SUPFAM" id="SSF51126">
    <property type="entry name" value="Pectin lyase-like"/>
    <property type="match status" value="1"/>
</dbReference>
<dbReference type="Proteomes" id="UP000198816">
    <property type="component" value="Unassembled WGS sequence"/>
</dbReference>
<organism evidence="3 4">
    <name type="scientific">Thiocapsa roseopersicina</name>
    <dbReference type="NCBI Taxonomy" id="1058"/>
    <lineage>
        <taxon>Bacteria</taxon>
        <taxon>Pseudomonadati</taxon>
        <taxon>Pseudomonadota</taxon>
        <taxon>Gammaproteobacteria</taxon>
        <taxon>Chromatiales</taxon>
        <taxon>Chromatiaceae</taxon>
        <taxon>Thiocapsa</taxon>
    </lineage>
</organism>